<feature type="compositionally biased region" description="Basic residues" evidence="1">
    <location>
        <begin position="109"/>
        <end position="118"/>
    </location>
</feature>
<name>A0A0A9D564_ARUDO</name>
<feature type="region of interest" description="Disordered" evidence="1">
    <location>
        <begin position="91"/>
        <end position="118"/>
    </location>
</feature>
<organism evidence="2">
    <name type="scientific">Arundo donax</name>
    <name type="common">Giant reed</name>
    <name type="synonym">Donax arundinaceus</name>
    <dbReference type="NCBI Taxonomy" id="35708"/>
    <lineage>
        <taxon>Eukaryota</taxon>
        <taxon>Viridiplantae</taxon>
        <taxon>Streptophyta</taxon>
        <taxon>Embryophyta</taxon>
        <taxon>Tracheophyta</taxon>
        <taxon>Spermatophyta</taxon>
        <taxon>Magnoliopsida</taxon>
        <taxon>Liliopsida</taxon>
        <taxon>Poales</taxon>
        <taxon>Poaceae</taxon>
        <taxon>PACMAD clade</taxon>
        <taxon>Arundinoideae</taxon>
        <taxon>Arundineae</taxon>
        <taxon>Arundo</taxon>
    </lineage>
</organism>
<protein>
    <submittedName>
        <fullName evidence="2">Uncharacterized protein</fullName>
    </submittedName>
</protein>
<proteinExistence type="predicted"/>
<reference evidence="2" key="1">
    <citation type="submission" date="2014-09" db="EMBL/GenBank/DDBJ databases">
        <authorList>
            <person name="Magalhaes I.L.F."/>
            <person name="Oliveira U."/>
            <person name="Santos F.R."/>
            <person name="Vidigal T.H.D.A."/>
            <person name="Brescovit A.D."/>
            <person name="Santos A.J."/>
        </authorList>
    </citation>
    <scope>NUCLEOTIDE SEQUENCE</scope>
    <source>
        <tissue evidence="2">Shoot tissue taken approximately 20 cm above the soil surface</tissue>
    </source>
</reference>
<reference evidence="2" key="2">
    <citation type="journal article" date="2015" name="Data Brief">
        <title>Shoot transcriptome of the giant reed, Arundo donax.</title>
        <authorList>
            <person name="Barrero R.A."/>
            <person name="Guerrero F.D."/>
            <person name="Moolhuijzen P."/>
            <person name="Goolsby J.A."/>
            <person name="Tidwell J."/>
            <person name="Bellgard S.E."/>
            <person name="Bellgard M.I."/>
        </authorList>
    </citation>
    <scope>NUCLEOTIDE SEQUENCE</scope>
    <source>
        <tissue evidence="2">Shoot tissue taken approximately 20 cm above the soil surface</tissue>
    </source>
</reference>
<feature type="region of interest" description="Disordered" evidence="1">
    <location>
        <begin position="33"/>
        <end position="77"/>
    </location>
</feature>
<sequence>MAPFSSNTCTHPGRPCMAARCSGVAPWSSLTLTNRAKPLPSFDSSKSRPQKSQTAMRRQRSHLESTTGMVSATERMACRHSTWPKYAAWCRRRRPSRASQIQQESGRGERRRRSRRPA</sequence>
<evidence type="ECO:0000313" key="2">
    <source>
        <dbReference type="EMBL" id="JAD83719.1"/>
    </source>
</evidence>
<accession>A0A0A9D564</accession>
<dbReference type="AlphaFoldDB" id="A0A0A9D564"/>
<evidence type="ECO:0000256" key="1">
    <source>
        <dbReference type="SAM" id="MobiDB-lite"/>
    </source>
</evidence>
<dbReference type="EMBL" id="GBRH01214176">
    <property type="protein sequence ID" value="JAD83719.1"/>
    <property type="molecule type" value="Transcribed_RNA"/>
</dbReference>